<dbReference type="Gene3D" id="3.30.530.20">
    <property type="match status" value="1"/>
</dbReference>
<gene>
    <name evidence="1" type="ORF">C7402_12972</name>
</gene>
<dbReference type="InterPro" id="IPR023393">
    <property type="entry name" value="START-like_dom_sf"/>
</dbReference>
<sequence length="143" mass="15457">MANVSVSIDIAAPVESVWALLGEFNGLPAWLEFVRSSRLSDDGRLRHLEAIDGSIIVENLLEHSAPGTFYRYAIVEGPDPVTNYRAKLSASAIDATHTRATWASEFEPLDEQSAAALTGHYEVLYRAGLDRLKTLVEAGATGG</sequence>
<dbReference type="InterPro" id="IPR019587">
    <property type="entry name" value="Polyketide_cyclase/dehydratase"/>
</dbReference>
<comment type="caution">
    <text evidence="1">The sequence shown here is derived from an EMBL/GenBank/DDBJ whole genome shotgun (WGS) entry which is preliminary data.</text>
</comment>
<dbReference type="CDD" id="cd07821">
    <property type="entry name" value="PYR_PYL_RCAR_like"/>
    <property type="match status" value="1"/>
</dbReference>
<evidence type="ECO:0000313" key="2">
    <source>
        <dbReference type="Proteomes" id="UP000245712"/>
    </source>
</evidence>
<dbReference type="RefSeq" id="WP_116614375.1">
    <property type="nucleotide sequence ID" value="NZ_CAJZAT010000235.1"/>
</dbReference>
<dbReference type="PANTHER" id="PTHR39332">
    <property type="entry name" value="BLL4707 PROTEIN"/>
    <property type="match status" value="1"/>
</dbReference>
<dbReference type="Proteomes" id="UP000245712">
    <property type="component" value="Unassembled WGS sequence"/>
</dbReference>
<reference evidence="1 2" key="1">
    <citation type="submission" date="2018-05" db="EMBL/GenBank/DDBJ databases">
        <title>Genomic Encyclopedia of Type Strains, Phase IV (KMG-V): Genome sequencing to study the core and pangenomes of soil and plant-associated prokaryotes.</title>
        <authorList>
            <person name="Whitman W."/>
        </authorList>
    </citation>
    <scope>NUCLEOTIDE SEQUENCE [LARGE SCALE GENOMIC DNA]</scope>
    <source>
        <strain evidence="1 2">SCZa-39</strain>
    </source>
</reference>
<protein>
    <submittedName>
        <fullName evidence="1">Polyketide cyclase/dehydrase/lipid transport protein</fullName>
    </submittedName>
</protein>
<dbReference type="SUPFAM" id="SSF55961">
    <property type="entry name" value="Bet v1-like"/>
    <property type="match status" value="1"/>
</dbReference>
<evidence type="ECO:0000313" key="1">
    <source>
        <dbReference type="EMBL" id="PVX71460.1"/>
    </source>
</evidence>
<dbReference type="EMBL" id="QEOB01000029">
    <property type="protein sequence ID" value="PVX71460.1"/>
    <property type="molecule type" value="Genomic_DNA"/>
</dbReference>
<name>A0ABX5KF88_9BURK</name>
<keyword evidence="2" id="KW-1185">Reference proteome</keyword>
<dbReference type="Pfam" id="PF10604">
    <property type="entry name" value="Polyketide_cyc2"/>
    <property type="match status" value="1"/>
</dbReference>
<organism evidence="1 2">
    <name type="scientific">Paraburkholderia unamae</name>
    <dbReference type="NCBI Taxonomy" id="219649"/>
    <lineage>
        <taxon>Bacteria</taxon>
        <taxon>Pseudomonadati</taxon>
        <taxon>Pseudomonadota</taxon>
        <taxon>Betaproteobacteria</taxon>
        <taxon>Burkholderiales</taxon>
        <taxon>Burkholderiaceae</taxon>
        <taxon>Paraburkholderia</taxon>
    </lineage>
</organism>
<accession>A0ABX5KF88</accession>
<proteinExistence type="predicted"/>
<dbReference type="PANTHER" id="PTHR39332:SF7">
    <property type="entry name" value="SRPBCC FAMILY PROTEIN"/>
    <property type="match status" value="1"/>
</dbReference>